<accession>A0A151M2L4</accession>
<evidence type="ECO:0000313" key="2">
    <source>
        <dbReference type="Proteomes" id="UP000050525"/>
    </source>
</evidence>
<keyword evidence="2" id="KW-1185">Reference proteome</keyword>
<comment type="caution">
    <text evidence="1">The sequence shown here is derived from an EMBL/GenBank/DDBJ whole genome shotgun (WGS) entry which is preliminary data.</text>
</comment>
<sequence length="91" mass="10313">MTLPFKKILFLTCLCPLPRDLLDSDMCFLHYGQLKYVPFSSILFSPVVRPLQEFENPCIEPSSYLESDNPVEVSGSFVIDINGPRISSKID</sequence>
<protein>
    <submittedName>
        <fullName evidence="1">Uncharacterized protein</fullName>
    </submittedName>
</protein>
<evidence type="ECO:0000313" key="1">
    <source>
        <dbReference type="EMBL" id="KYO18700.1"/>
    </source>
</evidence>
<gene>
    <name evidence="1" type="ORF">Y1Q_0009147</name>
</gene>
<organism evidence="1 2">
    <name type="scientific">Alligator mississippiensis</name>
    <name type="common">American alligator</name>
    <dbReference type="NCBI Taxonomy" id="8496"/>
    <lineage>
        <taxon>Eukaryota</taxon>
        <taxon>Metazoa</taxon>
        <taxon>Chordata</taxon>
        <taxon>Craniata</taxon>
        <taxon>Vertebrata</taxon>
        <taxon>Euteleostomi</taxon>
        <taxon>Archelosauria</taxon>
        <taxon>Archosauria</taxon>
        <taxon>Crocodylia</taxon>
        <taxon>Alligatoridae</taxon>
        <taxon>Alligatorinae</taxon>
        <taxon>Alligator</taxon>
    </lineage>
</organism>
<reference evidence="1 2" key="1">
    <citation type="journal article" date="2012" name="Genome Biol.">
        <title>Sequencing three crocodilian genomes to illuminate the evolution of archosaurs and amniotes.</title>
        <authorList>
            <person name="St John J.A."/>
            <person name="Braun E.L."/>
            <person name="Isberg S.R."/>
            <person name="Miles L.G."/>
            <person name="Chong A.Y."/>
            <person name="Gongora J."/>
            <person name="Dalzell P."/>
            <person name="Moran C."/>
            <person name="Bed'hom B."/>
            <person name="Abzhanov A."/>
            <person name="Burgess S.C."/>
            <person name="Cooksey A.M."/>
            <person name="Castoe T.A."/>
            <person name="Crawford N.G."/>
            <person name="Densmore L.D."/>
            <person name="Drew J.C."/>
            <person name="Edwards S.V."/>
            <person name="Faircloth B.C."/>
            <person name="Fujita M.K."/>
            <person name="Greenwold M.J."/>
            <person name="Hoffmann F.G."/>
            <person name="Howard J.M."/>
            <person name="Iguchi T."/>
            <person name="Janes D.E."/>
            <person name="Khan S.Y."/>
            <person name="Kohno S."/>
            <person name="de Koning A.J."/>
            <person name="Lance S.L."/>
            <person name="McCarthy F.M."/>
            <person name="McCormack J.E."/>
            <person name="Merchant M.E."/>
            <person name="Peterson D.G."/>
            <person name="Pollock D.D."/>
            <person name="Pourmand N."/>
            <person name="Raney B.J."/>
            <person name="Roessler K.A."/>
            <person name="Sanford J.R."/>
            <person name="Sawyer R.H."/>
            <person name="Schmidt C.J."/>
            <person name="Triplett E.W."/>
            <person name="Tuberville T.D."/>
            <person name="Venegas-Anaya M."/>
            <person name="Howard J.T."/>
            <person name="Jarvis E.D."/>
            <person name="Guillette L.J.Jr."/>
            <person name="Glenn T.C."/>
            <person name="Green R.E."/>
            <person name="Ray D.A."/>
        </authorList>
    </citation>
    <scope>NUCLEOTIDE SEQUENCE [LARGE SCALE GENOMIC DNA]</scope>
    <source>
        <strain evidence="1">KSC_2009_1</strain>
    </source>
</reference>
<dbReference type="AlphaFoldDB" id="A0A151M2L4"/>
<dbReference type="EMBL" id="AKHW03006780">
    <property type="protein sequence ID" value="KYO18700.1"/>
    <property type="molecule type" value="Genomic_DNA"/>
</dbReference>
<dbReference type="Proteomes" id="UP000050525">
    <property type="component" value="Unassembled WGS sequence"/>
</dbReference>
<name>A0A151M2L4_ALLMI</name>
<proteinExistence type="predicted"/>